<dbReference type="RefSeq" id="WP_209773487.1">
    <property type="nucleotide sequence ID" value="NZ_JAGINP010000042.1"/>
</dbReference>
<reference evidence="1 2" key="1">
    <citation type="submission" date="2021-03" db="EMBL/GenBank/DDBJ databases">
        <title>Genomic Encyclopedia of Type Strains, Phase III (KMG-III): the genomes of soil and plant-associated and newly described type strains.</title>
        <authorList>
            <person name="Whitman W."/>
        </authorList>
    </citation>
    <scope>NUCLEOTIDE SEQUENCE [LARGE SCALE GENOMIC DNA]</scope>
    <source>
        <strain evidence="1 2">IMMIB AFH-6</strain>
    </source>
</reference>
<comment type="caution">
    <text evidence="1">The sequence shown here is derived from an EMBL/GenBank/DDBJ whole genome shotgun (WGS) entry which is preliminary data.</text>
</comment>
<evidence type="ECO:0000313" key="2">
    <source>
        <dbReference type="Proteomes" id="UP000781958"/>
    </source>
</evidence>
<sequence length="219" mass="24508">MAKIGKAEAQRLMTRDERVEGMLDEITILSSREQYAAEIRSLWEDAKKRFLSIGRYLNQAKETLAHGEFNAMIESDLPFTPATAYQMRAVAEAVEAGRLQVEELPGSYSIAYQITTLSNDEIVEARQRGLLNVAVKRADIISFKKTIRMPQLPPTAQTDAKAVEVAALRRERDRMLARLREINDRFLELGRAGDVVVRLDEAGSTIEGSAVRVLEDAAD</sequence>
<accession>A0ABS4SX55</accession>
<keyword evidence="2" id="KW-1185">Reference proteome</keyword>
<organism evidence="1 2">
    <name type="scientific">Azospirillum rugosum</name>
    <dbReference type="NCBI Taxonomy" id="416170"/>
    <lineage>
        <taxon>Bacteria</taxon>
        <taxon>Pseudomonadati</taxon>
        <taxon>Pseudomonadota</taxon>
        <taxon>Alphaproteobacteria</taxon>
        <taxon>Rhodospirillales</taxon>
        <taxon>Azospirillaceae</taxon>
        <taxon>Azospirillum</taxon>
    </lineage>
</organism>
<evidence type="ECO:0000313" key="1">
    <source>
        <dbReference type="EMBL" id="MBP2297131.1"/>
    </source>
</evidence>
<proteinExistence type="predicted"/>
<dbReference type="Pfam" id="PF11300">
    <property type="entry name" value="DUF3102"/>
    <property type="match status" value="1"/>
</dbReference>
<gene>
    <name evidence="1" type="ORF">J2851_006950</name>
</gene>
<dbReference type="Proteomes" id="UP000781958">
    <property type="component" value="Unassembled WGS sequence"/>
</dbReference>
<dbReference type="EMBL" id="JAGINP010000042">
    <property type="protein sequence ID" value="MBP2297131.1"/>
    <property type="molecule type" value="Genomic_DNA"/>
</dbReference>
<name>A0ABS4SX55_9PROT</name>
<dbReference type="InterPro" id="IPR021451">
    <property type="entry name" value="DUF3102"/>
</dbReference>
<protein>
    <submittedName>
        <fullName evidence="1">Uncharacterized protein</fullName>
    </submittedName>
</protein>